<sequence>MTDHARPVALVTGATRGIGRAVAEDLGRTHRVIVHGRDRDAVDALAASLPDAVGWAADLAAGGLA</sequence>
<feature type="non-terminal residue" evidence="1">
    <location>
        <position position="65"/>
    </location>
</feature>
<name>A0A399S1N5_9MICO</name>
<dbReference type="SUPFAM" id="SSF51735">
    <property type="entry name" value="NAD(P)-binding Rossmann-fold domains"/>
    <property type="match status" value="1"/>
</dbReference>
<proteinExistence type="predicted"/>
<dbReference type="AlphaFoldDB" id="A0A399S1N5"/>
<evidence type="ECO:0000313" key="1">
    <source>
        <dbReference type="EMBL" id="RIJ37188.1"/>
    </source>
</evidence>
<dbReference type="Pfam" id="PF00106">
    <property type="entry name" value="adh_short"/>
    <property type="match status" value="1"/>
</dbReference>
<protein>
    <submittedName>
        <fullName evidence="1">SDR family NAD(P)-dependent oxidoreductase</fullName>
    </submittedName>
</protein>
<accession>A0A399S1N5</accession>
<dbReference type="Gene3D" id="3.40.50.720">
    <property type="entry name" value="NAD(P)-binding Rossmann-like Domain"/>
    <property type="match status" value="1"/>
</dbReference>
<evidence type="ECO:0000313" key="2">
    <source>
        <dbReference type="Proteomes" id="UP000266634"/>
    </source>
</evidence>
<dbReference type="InterPro" id="IPR002347">
    <property type="entry name" value="SDR_fam"/>
</dbReference>
<dbReference type="Proteomes" id="UP000266634">
    <property type="component" value="Unassembled WGS sequence"/>
</dbReference>
<comment type="caution">
    <text evidence="1">The sequence shown here is derived from an EMBL/GenBank/DDBJ whole genome shotgun (WGS) entry which is preliminary data.</text>
</comment>
<dbReference type="InterPro" id="IPR036291">
    <property type="entry name" value="NAD(P)-bd_dom_sf"/>
</dbReference>
<dbReference type="EMBL" id="QWEA01000273">
    <property type="protein sequence ID" value="RIJ37188.1"/>
    <property type="molecule type" value="Genomic_DNA"/>
</dbReference>
<gene>
    <name evidence="1" type="ORF">DZF93_08220</name>
</gene>
<organism evidence="1 2">
    <name type="scientific">Clavibacter michiganensis subsp. insidiosus</name>
    <dbReference type="NCBI Taxonomy" id="33014"/>
    <lineage>
        <taxon>Bacteria</taxon>
        <taxon>Bacillati</taxon>
        <taxon>Actinomycetota</taxon>
        <taxon>Actinomycetes</taxon>
        <taxon>Micrococcales</taxon>
        <taxon>Microbacteriaceae</taxon>
        <taxon>Clavibacter</taxon>
    </lineage>
</organism>
<reference evidence="1 2" key="1">
    <citation type="submission" date="2018-08" db="EMBL/GenBank/DDBJ databases">
        <title>Genome Sequence of Clavibacter michiganensis Subspecies type strains, and the Atypical Peach-Colored Strains Isolated from Tomato.</title>
        <authorList>
            <person name="Osdaghi E."/>
            <person name="Portier P."/>
            <person name="Briand M."/>
            <person name="Jacques M.-A."/>
        </authorList>
    </citation>
    <scope>NUCLEOTIDE SEQUENCE [LARGE SCALE GENOMIC DNA]</scope>
    <source>
        <strain evidence="1 2">CFBP 6488</strain>
    </source>
</reference>